<dbReference type="RefSeq" id="WP_187536770.1">
    <property type="nucleotide sequence ID" value="NZ_JACRTL010000008.1"/>
</dbReference>
<dbReference type="InterPro" id="IPR050738">
    <property type="entry name" value="Sulfatase"/>
</dbReference>
<protein>
    <submittedName>
        <fullName evidence="6">Sulfatase</fullName>
    </submittedName>
</protein>
<dbReference type="Gene3D" id="3.30.1120.10">
    <property type="match status" value="1"/>
</dbReference>
<evidence type="ECO:0000256" key="2">
    <source>
        <dbReference type="ARBA" id="ARBA00022723"/>
    </source>
</evidence>
<dbReference type="PROSITE" id="PS00523">
    <property type="entry name" value="SULFATASE_1"/>
    <property type="match status" value="1"/>
</dbReference>
<evidence type="ECO:0000256" key="3">
    <source>
        <dbReference type="ARBA" id="ARBA00022801"/>
    </source>
</evidence>
<dbReference type="InterPro" id="IPR024607">
    <property type="entry name" value="Sulfatase_CS"/>
</dbReference>
<reference evidence="6" key="1">
    <citation type="submission" date="2020-08" db="EMBL/GenBank/DDBJ databases">
        <title>Genome public.</title>
        <authorList>
            <person name="Liu C."/>
            <person name="Sun Q."/>
        </authorList>
    </citation>
    <scope>NUCLEOTIDE SEQUENCE</scope>
    <source>
        <strain evidence="6">NSJ-15</strain>
    </source>
</reference>
<feature type="domain" description="Sulfatase N-terminal" evidence="5">
    <location>
        <begin position="4"/>
        <end position="330"/>
    </location>
</feature>
<accession>A0A8J6TS09</accession>
<proteinExistence type="inferred from homology"/>
<evidence type="ECO:0000313" key="7">
    <source>
        <dbReference type="Proteomes" id="UP000632659"/>
    </source>
</evidence>
<comment type="similarity">
    <text evidence="1">Belongs to the sulfatase family.</text>
</comment>
<dbReference type="Gene3D" id="3.40.720.10">
    <property type="entry name" value="Alkaline Phosphatase, subunit A"/>
    <property type="match status" value="1"/>
</dbReference>
<dbReference type="GO" id="GO:0004065">
    <property type="term" value="F:arylsulfatase activity"/>
    <property type="evidence" value="ECO:0007669"/>
    <property type="project" value="TreeGrafter"/>
</dbReference>
<dbReference type="GO" id="GO:0046872">
    <property type="term" value="F:metal ion binding"/>
    <property type="evidence" value="ECO:0007669"/>
    <property type="project" value="UniProtKB-KW"/>
</dbReference>
<keyword evidence="3" id="KW-0378">Hydrolase</keyword>
<evidence type="ECO:0000313" key="6">
    <source>
        <dbReference type="EMBL" id="MBC8611801.1"/>
    </source>
</evidence>
<keyword evidence="4" id="KW-0106">Calcium</keyword>
<keyword evidence="7" id="KW-1185">Reference proteome</keyword>
<dbReference type="InterPro" id="IPR017850">
    <property type="entry name" value="Alkaline_phosphatase_core_sf"/>
</dbReference>
<dbReference type="Proteomes" id="UP000632659">
    <property type="component" value="Unassembled WGS sequence"/>
</dbReference>
<evidence type="ECO:0000259" key="5">
    <source>
        <dbReference type="Pfam" id="PF00884"/>
    </source>
</evidence>
<dbReference type="Pfam" id="PF00884">
    <property type="entry name" value="Sulfatase"/>
    <property type="match status" value="1"/>
</dbReference>
<organism evidence="6 7">
    <name type="scientific">Massiliimalia timonensis</name>
    <dbReference type="NCBI Taxonomy" id="1987501"/>
    <lineage>
        <taxon>Bacteria</taxon>
        <taxon>Bacillati</taxon>
        <taxon>Bacillota</taxon>
        <taxon>Clostridia</taxon>
        <taxon>Eubacteriales</taxon>
        <taxon>Oscillospiraceae</taxon>
        <taxon>Massiliimalia</taxon>
    </lineage>
</organism>
<dbReference type="EMBL" id="JACRTL010000008">
    <property type="protein sequence ID" value="MBC8611801.1"/>
    <property type="molecule type" value="Genomic_DNA"/>
</dbReference>
<dbReference type="AlphaFoldDB" id="A0A8J6TS09"/>
<sequence>MQKPNIILLNIDDLGYGDIGCYGSKLNRTPHIDKLAEEGILFTDFYAAAPVCTPSRAGLMTGCYPKRIDFQSFGVYDSQDPRKKKDDFVVLMPGQPEGLNPKEKTIAGILKDAGYATQMIGKWHLGDQKEYSPLHFGFDHYFGIPYSNDMGLMPVNDFWSRYHYTMCPLPLVRDDKLIEEQPDCASLAERFTVEAVDFIRDHSEQPFFLYFAHYYVHNPLYTAERFQKVSENGQMGAALASIDWTVSMIEYELERLGLSDNTLIIFMSDNGGDTRSCNAPLRGYKGSTFEGGERVNCIMKWPEIIKRGRVSNEIVSMMDIFPTFAEIVGVSIDDGIKRDGISVLDLLIDEKQHSKRNTFFYYAANELQAVRKGDYKLHLKTGELYDLRKDVGETTDIAHQYPEKAAELEQIAQLCREDIGDSATGTIGKNCRPKGFVKDFKPMTCFDPENPYMIALYD</sequence>
<evidence type="ECO:0000256" key="1">
    <source>
        <dbReference type="ARBA" id="ARBA00008779"/>
    </source>
</evidence>
<dbReference type="InterPro" id="IPR000917">
    <property type="entry name" value="Sulfatase_N"/>
</dbReference>
<comment type="caution">
    <text evidence="6">The sequence shown here is derived from an EMBL/GenBank/DDBJ whole genome shotgun (WGS) entry which is preliminary data.</text>
</comment>
<dbReference type="PROSITE" id="PS00149">
    <property type="entry name" value="SULFATASE_2"/>
    <property type="match status" value="1"/>
</dbReference>
<dbReference type="PANTHER" id="PTHR42693:SF53">
    <property type="entry name" value="ENDO-4-O-SULFATASE"/>
    <property type="match status" value="1"/>
</dbReference>
<evidence type="ECO:0000256" key="4">
    <source>
        <dbReference type="ARBA" id="ARBA00022837"/>
    </source>
</evidence>
<keyword evidence="2" id="KW-0479">Metal-binding</keyword>
<dbReference type="PANTHER" id="PTHR42693">
    <property type="entry name" value="ARYLSULFATASE FAMILY MEMBER"/>
    <property type="match status" value="1"/>
</dbReference>
<dbReference type="SUPFAM" id="SSF53649">
    <property type="entry name" value="Alkaline phosphatase-like"/>
    <property type="match status" value="1"/>
</dbReference>
<name>A0A8J6TS09_9FIRM</name>
<dbReference type="CDD" id="cd16026">
    <property type="entry name" value="GALNS_like"/>
    <property type="match status" value="1"/>
</dbReference>
<gene>
    <name evidence="6" type="ORF">H8702_11940</name>
</gene>